<evidence type="ECO:0008006" key="5">
    <source>
        <dbReference type="Google" id="ProtNLM"/>
    </source>
</evidence>
<dbReference type="EMBL" id="MTKT01002492">
    <property type="protein sequence ID" value="OWM79050.1"/>
    <property type="molecule type" value="Genomic_DNA"/>
</dbReference>
<protein>
    <recommendedName>
        <fullName evidence="5">Secoisolariciresinol dehydrogenase-like</fullName>
    </recommendedName>
</protein>
<reference evidence="4" key="1">
    <citation type="journal article" date="2017" name="Plant J.">
        <title>The pomegranate (Punica granatum L.) genome and the genomics of punicalagin biosynthesis.</title>
        <authorList>
            <person name="Qin G."/>
            <person name="Xu C."/>
            <person name="Ming R."/>
            <person name="Tang H."/>
            <person name="Guyot R."/>
            <person name="Kramer E.M."/>
            <person name="Hu Y."/>
            <person name="Yi X."/>
            <person name="Qi Y."/>
            <person name="Xu X."/>
            <person name="Gao Z."/>
            <person name="Pan H."/>
            <person name="Jian J."/>
            <person name="Tian Y."/>
            <person name="Yue Z."/>
            <person name="Xu Y."/>
        </authorList>
    </citation>
    <scope>NUCLEOTIDE SEQUENCE [LARGE SCALE GENOMIC DNA]</scope>
    <source>
        <strain evidence="4">cv. Dabenzi</strain>
    </source>
</reference>
<dbReference type="PANTHER" id="PTHR43180">
    <property type="entry name" value="3-OXOACYL-(ACYL-CARRIER-PROTEIN) REDUCTASE (AFU_ORTHOLOGUE AFUA_6G11210)"/>
    <property type="match status" value="1"/>
</dbReference>
<accession>A0A218X2Z8</accession>
<comment type="caution">
    <text evidence="3">The sequence shown here is derived from an EMBL/GenBank/DDBJ whole genome shotgun (WGS) entry which is preliminary data.</text>
</comment>
<dbReference type="Pfam" id="PF13561">
    <property type="entry name" value="adh_short_C2"/>
    <property type="match status" value="1"/>
</dbReference>
<evidence type="ECO:0000256" key="2">
    <source>
        <dbReference type="ARBA" id="ARBA00023002"/>
    </source>
</evidence>
<dbReference type="AlphaFoldDB" id="A0A218X2Z8"/>
<dbReference type="GO" id="GO:0016491">
    <property type="term" value="F:oxidoreductase activity"/>
    <property type="evidence" value="ECO:0007669"/>
    <property type="project" value="UniProtKB-KW"/>
</dbReference>
<gene>
    <name evidence="3" type="ORF">CDL15_Pgr003221</name>
</gene>
<dbReference type="PRINTS" id="PR00081">
    <property type="entry name" value="GDHRDH"/>
</dbReference>
<evidence type="ECO:0000313" key="3">
    <source>
        <dbReference type="EMBL" id="OWM79050.1"/>
    </source>
</evidence>
<organism evidence="3 4">
    <name type="scientific">Punica granatum</name>
    <name type="common">Pomegranate</name>
    <dbReference type="NCBI Taxonomy" id="22663"/>
    <lineage>
        <taxon>Eukaryota</taxon>
        <taxon>Viridiplantae</taxon>
        <taxon>Streptophyta</taxon>
        <taxon>Embryophyta</taxon>
        <taxon>Tracheophyta</taxon>
        <taxon>Spermatophyta</taxon>
        <taxon>Magnoliopsida</taxon>
        <taxon>eudicotyledons</taxon>
        <taxon>Gunneridae</taxon>
        <taxon>Pentapetalae</taxon>
        <taxon>rosids</taxon>
        <taxon>malvids</taxon>
        <taxon>Myrtales</taxon>
        <taxon>Lythraceae</taxon>
        <taxon>Punica</taxon>
    </lineage>
</organism>
<dbReference type="Proteomes" id="UP000197138">
    <property type="component" value="Unassembled WGS sequence"/>
</dbReference>
<dbReference type="InterPro" id="IPR036291">
    <property type="entry name" value="NAD(P)-bd_dom_sf"/>
</dbReference>
<dbReference type="InterPro" id="IPR002347">
    <property type="entry name" value="SDR_fam"/>
</dbReference>
<dbReference type="Gene3D" id="3.40.50.720">
    <property type="entry name" value="NAD(P)-binding Rossmann-like Domain"/>
    <property type="match status" value="1"/>
</dbReference>
<keyword evidence="2" id="KW-0560">Oxidoreductase</keyword>
<dbReference type="SUPFAM" id="SSF51735">
    <property type="entry name" value="NAD(P)-binding Rossmann-fold domains"/>
    <property type="match status" value="1"/>
</dbReference>
<evidence type="ECO:0000256" key="1">
    <source>
        <dbReference type="ARBA" id="ARBA00006484"/>
    </source>
</evidence>
<evidence type="ECO:0000313" key="4">
    <source>
        <dbReference type="Proteomes" id="UP000197138"/>
    </source>
</evidence>
<comment type="similarity">
    <text evidence="1">Belongs to the short-chain dehydrogenases/reductases (SDR) family.</text>
</comment>
<proteinExistence type="inferred from homology"/>
<dbReference type="PANTHER" id="PTHR43180:SF67">
    <property type="entry name" value="SECOISOLARICIRESINOL DEHYDROGENASE"/>
    <property type="match status" value="1"/>
</dbReference>
<sequence length="147" mass="16094">MPWRQLLPTDNQLYGKLFNKAGIRGSVDSNIAASDVENFKKMQIRECILFTASVFSMTSNNLSYAYMTSKNAVVGLAKNLSVELGQHGIWVNCISPYAVVTPLAPRALGMEKKRFEELTSEAGILKGAVLEVKDIAESVAVPGEQRV</sequence>
<name>A0A218X2Z8_PUNGR</name>